<proteinExistence type="predicted"/>
<reference evidence="1" key="1">
    <citation type="submission" date="2018-05" db="EMBL/GenBank/DDBJ databases">
        <authorList>
            <person name="Lanie J.A."/>
            <person name="Ng W.-L."/>
            <person name="Kazmierczak K.M."/>
            <person name="Andrzejewski T.M."/>
            <person name="Davidsen T.M."/>
            <person name="Wayne K.J."/>
            <person name="Tettelin H."/>
            <person name="Glass J.I."/>
            <person name="Rusch D."/>
            <person name="Podicherti R."/>
            <person name="Tsui H.-C.T."/>
            <person name="Winkler M.E."/>
        </authorList>
    </citation>
    <scope>NUCLEOTIDE SEQUENCE</scope>
</reference>
<name>A0A382V5J1_9ZZZZ</name>
<evidence type="ECO:0000313" key="1">
    <source>
        <dbReference type="EMBL" id="SVD41753.1"/>
    </source>
</evidence>
<evidence type="ECO:0008006" key="2">
    <source>
        <dbReference type="Google" id="ProtNLM"/>
    </source>
</evidence>
<organism evidence="1">
    <name type="scientific">marine metagenome</name>
    <dbReference type="NCBI Taxonomy" id="408172"/>
    <lineage>
        <taxon>unclassified sequences</taxon>
        <taxon>metagenomes</taxon>
        <taxon>ecological metagenomes</taxon>
    </lineage>
</organism>
<protein>
    <recommendedName>
        <fullName evidence="2">Outer membrane lipoprotein BamD-like domain-containing protein</fullName>
    </recommendedName>
</protein>
<dbReference type="Gene3D" id="1.25.40.10">
    <property type="entry name" value="Tetratricopeptide repeat domain"/>
    <property type="match status" value="1"/>
</dbReference>
<dbReference type="EMBL" id="UINC01149341">
    <property type="protein sequence ID" value="SVD41753.1"/>
    <property type="molecule type" value="Genomic_DNA"/>
</dbReference>
<feature type="non-terminal residue" evidence="1">
    <location>
        <position position="59"/>
    </location>
</feature>
<dbReference type="AlphaFoldDB" id="A0A382V5J1"/>
<dbReference type="InterPro" id="IPR011990">
    <property type="entry name" value="TPR-like_helical_dom_sf"/>
</dbReference>
<accession>A0A382V5J1</accession>
<sequence length="59" mass="6805">MSTSKKKHRQAQDLIREGIKELKLHSSADAKTAFKQVLLDFPDSKERIQALLLLARTHY</sequence>
<gene>
    <name evidence="1" type="ORF">METZ01_LOCUS394607</name>
</gene>